<reference evidence="1" key="1">
    <citation type="submission" date="2020-09" db="EMBL/GenBank/DDBJ databases">
        <title>A novel bacterium of genus Hazenella, isolated from South China Sea.</title>
        <authorList>
            <person name="Huang H."/>
            <person name="Mo K."/>
            <person name="Hu Y."/>
        </authorList>
    </citation>
    <scope>NUCLEOTIDE SEQUENCE</scope>
    <source>
        <strain evidence="1">IB182357</strain>
    </source>
</reference>
<keyword evidence="2" id="KW-1185">Reference proteome</keyword>
<dbReference type="EMBL" id="JACXAH010000013">
    <property type="protein sequence ID" value="MBD1372683.1"/>
    <property type="molecule type" value="Genomic_DNA"/>
</dbReference>
<dbReference type="PANTHER" id="PTHR13812:SF19">
    <property type="entry name" value="KETIMINE REDUCTASE MU-CRYSTALLIN"/>
    <property type="match status" value="1"/>
</dbReference>
<name>A0A926NA71_9BACL</name>
<dbReference type="AlphaFoldDB" id="A0A926NA71"/>
<dbReference type="Gene3D" id="3.30.1780.10">
    <property type="entry name" value="ornithine cyclodeaminase, domain 1"/>
    <property type="match status" value="1"/>
</dbReference>
<gene>
    <name evidence="1" type="ORF">IC620_09980</name>
</gene>
<dbReference type="Pfam" id="PF02423">
    <property type="entry name" value="OCD_Mu_crystall"/>
    <property type="match status" value="1"/>
</dbReference>
<accession>A0A926NA71</accession>
<evidence type="ECO:0000313" key="1">
    <source>
        <dbReference type="EMBL" id="MBD1372683.1"/>
    </source>
</evidence>
<evidence type="ECO:0000313" key="2">
    <source>
        <dbReference type="Proteomes" id="UP000661691"/>
    </source>
</evidence>
<organism evidence="1 2">
    <name type="scientific">Polycladospora coralii</name>
    <dbReference type="NCBI Taxonomy" id="2771432"/>
    <lineage>
        <taxon>Bacteria</taxon>
        <taxon>Bacillati</taxon>
        <taxon>Bacillota</taxon>
        <taxon>Bacilli</taxon>
        <taxon>Bacillales</taxon>
        <taxon>Thermoactinomycetaceae</taxon>
        <taxon>Polycladospora</taxon>
    </lineage>
</organism>
<dbReference type="InterPro" id="IPR036291">
    <property type="entry name" value="NAD(P)-bd_dom_sf"/>
</dbReference>
<sequence>MRYLNEQDLRDIGLNWKEMIGVIERSVGSLAQNDYAQPIKPYLRYNDQKNRIIAMPAFLGGDTYQAGIKWIASFPENIEKHIPRAHSVVILNDADTGEPKSIVNTPLLSMLRTASVSGAIIRAYNQVRELRKLKVGIIGWGPIGQQHFHMIQALLGDQVDEFVLYDIRPINREEFNFLQGEKVQIGSSWEDAYHDADIFITCTVAKEPYIDQPPKKGSLHLNVSLRDYKVEIAEYMQGGIIVDNWEEVCRESTDIENMHITKGLTKEDTLSIVDVICDGRLKNITKDQVLMFNPMGMAIFDIAMGSYYYRKAEALEIGTKL</sequence>
<comment type="caution">
    <text evidence="1">The sequence shown here is derived from an EMBL/GenBank/DDBJ whole genome shotgun (WGS) entry which is preliminary data.</text>
</comment>
<dbReference type="InterPro" id="IPR023401">
    <property type="entry name" value="ODC_N"/>
</dbReference>
<protein>
    <submittedName>
        <fullName evidence="1">2,3-diaminopropionate biosynthesis protein SbnB</fullName>
    </submittedName>
</protein>
<dbReference type="PANTHER" id="PTHR13812">
    <property type="entry name" value="KETIMINE REDUCTASE MU-CRYSTALLIN"/>
    <property type="match status" value="1"/>
</dbReference>
<dbReference type="PIRSF" id="PIRSF001439">
    <property type="entry name" value="CryM"/>
    <property type="match status" value="1"/>
</dbReference>
<dbReference type="Gene3D" id="3.40.50.720">
    <property type="entry name" value="NAD(P)-binding Rossmann-like Domain"/>
    <property type="match status" value="1"/>
</dbReference>
<dbReference type="RefSeq" id="WP_191140362.1">
    <property type="nucleotide sequence ID" value="NZ_JACXAG020000005.1"/>
</dbReference>
<dbReference type="GO" id="GO:0005737">
    <property type="term" value="C:cytoplasm"/>
    <property type="evidence" value="ECO:0007669"/>
    <property type="project" value="TreeGrafter"/>
</dbReference>
<dbReference type="InterPro" id="IPR003462">
    <property type="entry name" value="ODC_Mu_crystall"/>
</dbReference>
<proteinExistence type="predicted"/>
<dbReference type="Proteomes" id="UP000661691">
    <property type="component" value="Unassembled WGS sequence"/>
</dbReference>
<dbReference type="SUPFAM" id="SSF51735">
    <property type="entry name" value="NAD(P)-binding Rossmann-fold domains"/>
    <property type="match status" value="1"/>
</dbReference>